<sequence length="142" mass="15478">MDLLTPLESICRIIIRAREYEAQVPTDSGAEDPDSLDDVEEDEGGPHAMSVLDDDLNTGVEEELRAMFDELADDQIAEVLALCWVGRGTFDASEWEDAFAEASDNDPEDIADQLMDMGMLAGYLDSGLAAFDYSCEGVGQMS</sequence>
<accession>A0A6J4TEX4</accession>
<dbReference type="Pfam" id="PF12616">
    <property type="entry name" value="DUF3775"/>
    <property type="match status" value="1"/>
</dbReference>
<evidence type="ECO:0000313" key="2">
    <source>
        <dbReference type="EMBL" id="CAA9521619.1"/>
    </source>
</evidence>
<evidence type="ECO:0000256" key="1">
    <source>
        <dbReference type="SAM" id="MobiDB-lite"/>
    </source>
</evidence>
<evidence type="ECO:0008006" key="3">
    <source>
        <dbReference type="Google" id="ProtNLM"/>
    </source>
</evidence>
<protein>
    <recommendedName>
        <fullName evidence="3">DUF3775 domain-containing protein</fullName>
    </recommendedName>
</protein>
<proteinExistence type="predicted"/>
<dbReference type="InterPro" id="IPR022254">
    <property type="entry name" value="DUF3775"/>
</dbReference>
<reference evidence="2" key="1">
    <citation type="submission" date="2020-02" db="EMBL/GenBank/DDBJ databases">
        <authorList>
            <person name="Meier V. D."/>
        </authorList>
    </citation>
    <scope>NUCLEOTIDE SEQUENCE</scope>
    <source>
        <strain evidence="2">AVDCRST_MAG39</strain>
    </source>
</reference>
<dbReference type="AlphaFoldDB" id="A0A6J4TEX4"/>
<feature type="region of interest" description="Disordered" evidence="1">
    <location>
        <begin position="23"/>
        <end position="53"/>
    </location>
</feature>
<name>A0A6J4TEX4_9SPHN</name>
<organism evidence="2">
    <name type="scientific">uncultured Sphingomonadaceae bacterium</name>
    <dbReference type="NCBI Taxonomy" id="169976"/>
    <lineage>
        <taxon>Bacteria</taxon>
        <taxon>Pseudomonadati</taxon>
        <taxon>Pseudomonadota</taxon>
        <taxon>Alphaproteobacteria</taxon>
        <taxon>Sphingomonadales</taxon>
        <taxon>Sphingomonadaceae</taxon>
        <taxon>environmental samples</taxon>
    </lineage>
</organism>
<feature type="compositionally biased region" description="Acidic residues" evidence="1">
    <location>
        <begin position="29"/>
        <end position="43"/>
    </location>
</feature>
<gene>
    <name evidence="2" type="ORF">AVDCRST_MAG39-2794</name>
</gene>
<dbReference type="EMBL" id="CADCVW010000106">
    <property type="protein sequence ID" value="CAA9521619.1"/>
    <property type="molecule type" value="Genomic_DNA"/>
</dbReference>